<dbReference type="InterPro" id="IPR007487">
    <property type="entry name" value="ABC_transpt-TYRBP-like"/>
</dbReference>
<dbReference type="Proteomes" id="UP000235116">
    <property type="component" value="Chromosome"/>
</dbReference>
<organism evidence="1 2">
    <name type="scientific">Ketobacter alkanivorans</name>
    <dbReference type="NCBI Taxonomy" id="1917421"/>
    <lineage>
        <taxon>Bacteria</taxon>
        <taxon>Pseudomonadati</taxon>
        <taxon>Pseudomonadota</taxon>
        <taxon>Gammaproteobacteria</taxon>
        <taxon>Pseudomonadales</taxon>
        <taxon>Ketobacteraceae</taxon>
        <taxon>Ketobacter</taxon>
    </lineage>
</organism>
<reference evidence="2" key="1">
    <citation type="submission" date="2017-08" db="EMBL/GenBank/DDBJ databases">
        <title>Direct submision.</title>
        <authorList>
            <person name="Kim S.-J."/>
            <person name="Rhee S.-K."/>
        </authorList>
    </citation>
    <scope>NUCLEOTIDE SEQUENCE [LARGE SCALE GENOMIC DNA]</scope>
    <source>
        <strain evidence="2">GI5</strain>
    </source>
</reference>
<dbReference type="EMBL" id="CP022684">
    <property type="protein sequence ID" value="AUM11998.1"/>
    <property type="molecule type" value="Genomic_DNA"/>
</dbReference>
<accession>A0A2K9LI11</accession>
<sequence>MDSTDNHAAERGATMISVVRILLTLTVLQLLQGCNTAPQPRQDQALHPLILVVNSNRSVPRYHIAETAFSEELASEQIMSVNLEGDEQPTETLQDILNHQKFAAIYCIGAKALGSIDYLAPAVPVIYSSVLSWRQFQHKPDYYGVTSEVAPSAQLAWFKHFFPETKNIGVLYSTDNSALIEEASQHANALSITLVAEKVLHQTPSKDQITNLLNRVDALWILPDPVVLNTERDTVHLFEIAHQQRKAVFSYNSFFMTLGATLSINADLATTGRQAALIVQSVKERGTARKAIQFPAGSSISLNLKKVSDNGLSLNAEALNSVSELLEQ</sequence>
<dbReference type="Gene3D" id="3.40.50.2300">
    <property type="match status" value="1"/>
</dbReference>
<dbReference type="Pfam" id="PF04392">
    <property type="entry name" value="ABC_sub_bind"/>
    <property type="match status" value="1"/>
</dbReference>
<gene>
    <name evidence="1" type="ORF">Kalk_05990</name>
</gene>
<name>A0A2K9LI11_9GAMM</name>
<dbReference type="PANTHER" id="PTHR35271">
    <property type="entry name" value="ABC TRANSPORTER, SUBSTRATE-BINDING LIPOPROTEIN-RELATED"/>
    <property type="match status" value="1"/>
</dbReference>
<keyword evidence="2" id="KW-1185">Reference proteome</keyword>
<dbReference type="AlphaFoldDB" id="A0A2K9LI11"/>
<evidence type="ECO:0000313" key="2">
    <source>
        <dbReference type="Proteomes" id="UP000235116"/>
    </source>
</evidence>
<dbReference type="KEGG" id="kak:Kalk_05990"/>
<dbReference type="PANTHER" id="PTHR35271:SF1">
    <property type="entry name" value="ABC TRANSPORTER, SUBSTRATE-BINDING LIPOPROTEIN"/>
    <property type="match status" value="1"/>
</dbReference>
<protein>
    <recommendedName>
        <fullName evidence="3">ABC transporter substrate-binding protein</fullName>
    </recommendedName>
</protein>
<proteinExistence type="predicted"/>
<evidence type="ECO:0000313" key="1">
    <source>
        <dbReference type="EMBL" id="AUM11998.1"/>
    </source>
</evidence>
<evidence type="ECO:0008006" key="3">
    <source>
        <dbReference type="Google" id="ProtNLM"/>
    </source>
</evidence>